<proteinExistence type="predicted"/>
<reference evidence="3" key="1">
    <citation type="journal article" date="2019" name="Int. J. Syst. Evol. Microbiol.">
        <title>The Global Catalogue of Microorganisms (GCM) 10K type strain sequencing project: providing services to taxonomists for standard genome sequencing and annotation.</title>
        <authorList>
            <consortium name="The Broad Institute Genomics Platform"/>
            <consortium name="The Broad Institute Genome Sequencing Center for Infectious Disease"/>
            <person name="Wu L."/>
            <person name="Ma J."/>
        </authorList>
    </citation>
    <scope>NUCLEOTIDE SEQUENCE [LARGE SCALE GENOMIC DNA]</scope>
    <source>
        <strain evidence="3">CGMCC 4.7349</strain>
    </source>
</reference>
<gene>
    <name evidence="2" type="ORF">GCM10012286_21670</name>
</gene>
<dbReference type="Proteomes" id="UP000656881">
    <property type="component" value="Unassembled WGS sequence"/>
</dbReference>
<comment type="caution">
    <text evidence="2">The sequence shown here is derived from an EMBL/GenBank/DDBJ whole genome shotgun (WGS) entry which is preliminary data.</text>
</comment>
<name>A0ABQ2LPU2_9ACTN</name>
<evidence type="ECO:0000313" key="2">
    <source>
        <dbReference type="EMBL" id="GGO41608.1"/>
    </source>
</evidence>
<protein>
    <submittedName>
        <fullName evidence="2">Uncharacterized protein</fullName>
    </submittedName>
</protein>
<evidence type="ECO:0000313" key="3">
    <source>
        <dbReference type="Proteomes" id="UP000656881"/>
    </source>
</evidence>
<feature type="region of interest" description="Disordered" evidence="1">
    <location>
        <begin position="100"/>
        <end position="119"/>
    </location>
</feature>
<keyword evidence="3" id="KW-1185">Reference proteome</keyword>
<evidence type="ECO:0000256" key="1">
    <source>
        <dbReference type="SAM" id="MobiDB-lite"/>
    </source>
</evidence>
<accession>A0ABQ2LPU2</accession>
<dbReference type="EMBL" id="BMNG01000004">
    <property type="protein sequence ID" value="GGO41608.1"/>
    <property type="molecule type" value="Genomic_DNA"/>
</dbReference>
<sequence>MIKNYSCRVSQAAFAVNFPSAEMLRNLGHEDLLDLLVRAVVGKRGVVQSEPEIPDPFSWRILRKKECRALRRTSMLTWSLVSPRRAKPACTACSIVGPSGSMGGRGTGRVEPNPVGGRS</sequence>
<organism evidence="2 3">
    <name type="scientific">Streptomyces lasiicapitis</name>
    <dbReference type="NCBI Taxonomy" id="1923961"/>
    <lineage>
        <taxon>Bacteria</taxon>
        <taxon>Bacillati</taxon>
        <taxon>Actinomycetota</taxon>
        <taxon>Actinomycetes</taxon>
        <taxon>Kitasatosporales</taxon>
        <taxon>Streptomycetaceae</taxon>
        <taxon>Streptomyces</taxon>
    </lineage>
</organism>